<protein>
    <recommendedName>
        <fullName evidence="4">DNA-binding protein</fullName>
    </recommendedName>
</protein>
<comment type="caution">
    <text evidence="2">The sequence shown here is derived from an EMBL/GenBank/DDBJ whole genome shotgun (WGS) entry which is preliminary data.</text>
</comment>
<evidence type="ECO:0000256" key="1">
    <source>
        <dbReference type="SAM" id="MobiDB-lite"/>
    </source>
</evidence>
<dbReference type="EMBL" id="VLLL01000007">
    <property type="protein sequence ID" value="TWJ10819.1"/>
    <property type="molecule type" value="Genomic_DNA"/>
</dbReference>
<organism evidence="2 3">
    <name type="scientific">Stackebrandtia albiflava</name>
    <dbReference type="NCBI Taxonomy" id="406432"/>
    <lineage>
        <taxon>Bacteria</taxon>
        <taxon>Bacillati</taxon>
        <taxon>Actinomycetota</taxon>
        <taxon>Actinomycetes</taxon>
        <taxon>Glycomycetales</taxon>
        <taxon>Glycomycetaceae</taxon>
        <taxon>Stackebrandtia</taxon>
    </lineage>
</organism>
<keyword evidence="3" id="KW-1185">Reference proteome</keyword>
<proteinExistence type="predicted"/>
<gene>
    <name evidence="2" type="ORF">LX16_4243</name>
</gene>
<reference evidence="2 3" key="1">
    <citation type="journal article" date="2013" name="Stand. Genomic Sci.">
        <title>Genomic Encyclopedia of Type Strains, Phase I: The one thousand microbial genomes (KMG-I) project.</title>
        <authorList>
            <person name="Kyrpides N.C."/>
            <person name="Woyke T."/>
            <person name="Eisen J.A."/>
            <person name="Garrity G."/>
            <person name="Lilburn T.G."/>
            <person name="Beck B.J."/>
            <person name="Whitman W.B."/>
            <person name="Hugenholtz P."/>
            <person name="Klenk H.P."/>
        </authorList>
    </citation>
    <scope>NUCLEOTIDE SEQUENCE [LARGE SCALE GENOMIC DNA]</scope>
    <source>
        <strain evidence="2 3">DSM 45044</strain>
    </source>
</reference>
<accession>A0A562UYY0</accession>
<feature type="region of interest" description="Disordered" evidence="1">
    <location>
        <begin position="1"/>
        <end position="37"/>
    </location>
</feature>
<evidence type="ECO:0008006" key="4">
    <source>
        <dbReference type="Google" id="ProtNLM"/>
    </source>
</evidence>
<evidence type="ECO:0000313" key="3">
    <source>
        <dbReference type="Proteomes" id="UP000321617"/>
    </source>
</evidence>
<name>A0A562UYY0_9ACTN</name>
<evidence type="ECO:0000313" key="2">
    <source>
        <dbReference type="EMBL" id="TWJ10819.1"/>
    </source>
</evidence>
<sequence length="1519" mass="165959">MSAARTDAPDTGDALLRAGMAPVDSEEGEPVRARGYRHPALGGRPVVRLVAERLGEAEDRTLGFLGFTAPTVSPPVARGVTGGVGYPAWALINDPANGRLALSVIPDMEFAARKAVASPSTAHLTLLDVADRLPAGHLPAFWEEAGRIFLRADRSHYTVQYFGKAREAERRHALPVDEATLQAVYLEFALAGALSVKALTEYLDELSRRYAPDEALAKFESLAFGRIRAGLAPWSTMHAQWRRLVKATGRDADAEARRLLTELFDAPALRYAPVKFWEVFRPALVALGRSDERHARTILHLFPRYSDNDRDAHTFTTWWLELLDEIGAFRLLDDPGHARSWLHRMIGQLKVSDRRDSAPPRLLALVEELAPRLTGVDLSAGTDWYVNRVNIDLLSTFLRLGVPVADPVKNARLDVTDWIATARTDLAPVVTDPRFRELLYTELDRLAVGPETLRHRRLRPVVGGWLVDRATRAEGGGLLDLEASMKLFEHISLDEQPEARRALADMDPVERLRRSLRAGTPAELGWPAFDEAVSELGGRVEMIPSWPILTVYNGVKAIAVGPEGRVAEHALQTSAGPDRTVVAYADGAFIVAWKAGREYHHYWSHDPSRVAPLANSWLSTHIQGMGFTPLTSDGTRLTEGTALRRGDDRINDNDDVLSDGERFWIGQWESGSVRFREVDPQTGKVGGHSTPAFFDDAALPDGHWWLVHVNSLAALPEAVAAESPLGHDGGLVGFRASANGKTTVITGVDGRTATLPSDRDSPWGLLDIPGHDTPRIMTGTGFVNLIGPDGALHWAVATGTATTPPAAFWHFTSPRDPEGSKALRDVDTPTVERLVTALTEDRAAVDSGAEPKGTTARTDAVLTDIGIRHPVLREAVTDMTRRAVGLRDQRERLLSAGRSTVGRPPAIDRTGLAEGLSGLVTSGRPAQYDRTADQLTAQLDFLAERIDGPTTLAALRYHSTDWTPLLGNLAALAVRAVSVAYDDTVRDTLRRLLGLLADGPATTGVLRRGTMVTGGAVAHRDPGGALVTVDSVYRDGQRHHRFIELGDPRRPATATAVHTVPVGWGSPDRIAEFLAAAERRPVVPPDPKAVAILSERTGLNGSAALLLLTGLPGIEVYESDFLGPEGRERLGLKTTTAKAGRMAFDGMTRGDRLALYEAALGEDATVLWDPPRFAARLADAWVARYGRRIPLSEEVILAADRLELHNGTESVLRYLTEVGREPDAEAPAAAPPLGDADGLLTVMELLDLRRVVSWAYTALPEGDPVRDGVPRVREAVLASLADDRPLWDIGGHSAARFPRELLGDEPYWDQALGRKVHDGGLFVAVEEQDWFRVYFRPARLTDDAAGATLRALDDMHYTTLIDWWRGPDPVALAARIGSLPPGRYECDPRASVPELVDEVRSTLDLSEDAATLYLQLLTLLDPTDRHVRTWNDWTPARHKKAVAALLEAELVVAAKRSRAGRDVFLPGGWGTAKAPEVPSETWKDPMYPVFDSIPRSVTRPLPELFAHAWRRHTSGEGPR</sequence>
<dbReference type="Proteomes" id="UP000321617">
    <property type="component" value="Unassembled WGS sequence"/>
</dbReference>
<dbReference type="RefSeq" id="WP_158645672.1">
    <property type="nucleotide sequence ID" value="NZ_BAABIJ010000003.1"/>
</dbReference>
<dbReference type="OrthoDB" id="218750at2"/>